<gene>
    <name evidence="1" type="ORF">HHU12_30670</name>
</gene>
<dbReference type="RefSeq" id="WP_169660559.1">
    <property type="nucleotide sequence ID" value="NZ_JABANE010000155.1"/>
</dbReference>
<name>A0A7X9S0Z3_9BACT</name>
<dbReference type="Pfam" id="PF14903">
    <property type="entry name" value="WG_beta_rep"/>
    <property type="match status" value="2"/>
</dbReference>
<sequence>MFDDHFETWPFFRGPLGNARIPEQTVRCYHILYNKVVLDAKGRVVNVLKHDWPIDNVYKEYGIGTSKDSIFISIPQGITLKEKGIFEELRSNYILLEDGNKYILYDIITKKRLKTSLGVEYFYGKNYWVHNDNGSYSLFTAKEEKVLDVDALEVSDYTFDIYTKGNKKGVSCIDFYTEAIFEDAQVYDEYVFLKKENKWAAYNLDLEPFTGFDFSFIHSINSYTFRLHKDSTEFYMLTDSIVSNDLLHYSKYDKTIAQKTAAIELFTVRTAKKNYFSGRDQRNSYHYGYTDKEGNLKIPYQFERAGSFVEGTAIVYGNHKPFRDNYTGVINTEGDFIIQPVYDFAHIERVGKNYFLTDNDDKSYTLFNDEGEVIKQFDNYEKCTSYDYKNRIFSLTKENGLRVFYDCKTLQSVEYPSEWFHERNLKKRLYDDIYSEGDTVGSIIKLTHKIDNTLNYLEENNIEYSLLDSTLETYSYRREYDYRIYTVFTPKKINEQLIYEGYDSLKQTKKGFIYYLKSKFNQPHYYNVFSKEKASFDGAVAYYSDTFEKYFCVNKNNKKGVYNITNNSWDIPPIYDEIVQHRNWYPYYLRKGNKIYYANNKGVISKFSSPADSKLEGYLSSERFIYFKNNKSVYDLKRQKFLKIPSITETPFFYHVNHDLIMISGTDFYNIDKGIKKNIFSDTTIFHSDAKDKFDFHIKGAQENREDLTGLIFSLHHENDDYSNKSYGIFNEFGEIIVFPVYSYIQTMTSKYTYGASYNILEGQINLYKIGDNLVERLIENKSIEYLEAYRRYENRNSHLK</sequence>
<keyword evidence="2" id="KW-1185">Reference proteome</keyword>
<dbReference type="EMBL" id="JABANE010000155">
    <property type="protein sequence ID" value="NME72365.1"/>
    <property type="molecule type" value="Genomic_DNA"/>
</dbReference>
<proteinExistence type="predicted"/>
<dbReference type="Proteomes" id="UP000576082">
    <property type="component" value="Unassembled WGS sequence"/>
</dbReference>
<evidence type="ECO:0000313" key="2">
    <source>
        <dbReference type="Proteomes" id="UP000576082"/>
    </source>
</evidence>
<dbReference type="InterPro" id="IPR032774">
    <property type="entry name" value="WG_beta_rep"/>
</dbReference>
<reference evidence="1 2" key="1">
    <citation type="submission" date="2020-04" db="EMBL/GenBank/DDBJ databases">
        <title>Flammeovirga sp. SR4, a novel species isolated from seawater.</title>
        <authorList>
            <person name="Wang X."/>
        </authorList>
    </citation>
    <scope>NUCLEOTIDE SEQUENCE [LARGE SCALE GENOMIC DNA]</scope>
    <source>
        <strain evidence="1 2">ATCC 23126</strain>
    </source>
</reference>
<dbReference type="AlphaFoldDB" id="A0A7X9S0Z3"/>
<organism evidence="1 2">
    <name type="scientific">Flammeovirga aprica JL-4</name>
    <dbReference type="NCBI Taxonomy" id="694437"/>
    <lineage>
        <taxon>Bacteria</taxon>
        <taxon>Pseudomonadati</taxon>
        <taxon>Bacteroidota</taxon>
        <taxon>Cytophagia</taxon>
        <taxon>Cytophagales</taxon>
        <taxon>Flammeovirgaceae</taxon>
        <taxon>Flammeovirga</taxon>
    </lineage>
</organism>
<evidence type="ECO:0000313" key="1">
    <source>
        <dbReference type="EMBL" id="NME72365.1"/>
    </source>
</evidence>
<accession>A0A7X9S0Z3</accession>
<protein>
    <submittedName>
        <fullName evidence="1">WG repeat-containing protein</fullName>
    </submittedName>
</protein>
<comment type="caution">
    <text evidence="1">The sequence shown here is derived from an EMBL/GenBank/DDBJ whole genome shotgun (WGS) entry which is preliminary data.</text>
</comment>